<feature type="transmembrane region" description="Helical" evidence="1">
    <location>
        <begin position="377"/>
        <end position="402"/>
    </location>
</feature>
<evidence type="ECO:0000256" key="1">
    <source>
        <dbReference type="SAM" id="Phobius"/>
    </source>
</evidence>
<dbReference type="Pfam" id="PF03929">
    <property type="entry name" value="PepSY_TM"/>
    <property type="match status" value="1"/>
</dbReference>
<sequence>MTDATLPKAQSKNGATEATRVARSGLKAFITRLHFYVGLFVGPFIVIAAITGTLYVLTPQLEDMIYRDQLRTSSLGTVQPLADQVKAARDFIGDDPRLFAIRPSTGPGWNTRVMFSEPGLGESESRAIFVDPISLAITGDLVVYGTSGVLPLRASIDYLHRNLMLGDFGRYYSELAASWLWVAALGGVLLWWWKRDVRRSSKTKANAHLRTRRLHSQIGIWIAVGLFFLSATGMTWSQLAGGRIDDFRVAVGWITPSVSTALDKPAVAADAHAEHRDHDSHQDHNAAASAIDYVSQLDAVNLLSRQSGLQSPMLEIRIPRSADQAWLVREYDRSWPTQVDTLAIDPREMKVISRADFETFPIIAKLIRWGIDLHMGVLFGVANQIVMALLGLALIGMTIYGYRIWWQRRPPAGSMPRTLIQSWLYLKVLQKLFVVLIAVVIGWALPMIGLSLTAFLLIDLVRWKLGGRKALKI</sequence>
<evidence type="ECO:0000313" key="2">
    <source>
        <dbReference type="EMBL" id="ASV83176.1"/>
    </source>
</evidence>
<reference evidence="2 3" key="1">
    <citation type="submission" date="2017-07" db="EMBL/GenBank/DDBJ databases">
        <title>Phylogenetic study on the rhizospheric bacterium Ochrobactrum sp. A44.</title>
        <authorList>
            <person name="Krzyzanowska D.M."/>
            <person name="Ossowicki A."/>
            <person name="Rajewska M."/>
            <person name="Maciag T."/>
            <person name="Kaczynski Z."/>
            <person name="Czerwicka M."/>
            <person name="Jafra S."/>
        </authorList>
    </citation>
    <scope>NUCLEOTIDE SEQUENCE [LARGE SCALE GENOMIC DNA]</scope>
    <source>
        <strain evidence="2 3">A44</strain>
    </source>
</reference>
<accession>A0A248U938</accession>
<evidence type="ECO:0000313" key="3">
    <source>
        <dbReference type="Proteomes" id="UP000215256"/>
    </source>
</evidence>
<dbReference type="PANTHER" id="PTHR34219">
    <property type="entry name" value="IRON-REGULATED INNER MEMBRANE PROTEIN-RELATED"/>
    <property type="match status" value="1"/>
</dbReference>
<gene>
    <name evidence="2" type="ORF">CES85_3954</name>
</gene>
<dbReference type="EMBL" id="CP022603">
    <property type="protein sequence ID" value="ASV83176.1"/>
    <property type="molecule type" value="Genomic_DNA"/>
</dbReference>
<name>A0A248U938_9HYPH</name>
<keyword evidence="1" id="KW-0812">Transmembrane</keyword>
<keyword evidence="1" id="KW-1133">Transmembrane helix</keyword>
<dbReference type="Proteomes" id="UP000215256">
    <property type="component" value="Chromosome 2"/>
</dbReference>
<proteinExistence type="predicted"/>
<keyword evidence="1" id="KW-0472">Membrane</keyword>
<feature type="transmembrane region" description="Helical" evidence="1">
    <location>
        <begin position="171"/>
        <end position="193"/>
    </location>
</feature>
<dbReference type="RefSeq" id="WP_095444185.1">
    <property type="nucleotide sequence ID" value="NZ_CP022603.1"/>
</dbReference>
<protein>
    <submittedName>
        <fullName evidence="2">PepSY-associated TM helix family protein</fullName>
    </submittedName>
</protein>
<feature type="transmembrane region" description="Helical" evidence="1">
    <location>
        <begin position="214"/>
        <end position="236"/>
    </location>
</feature>
<dbReference type="KEGG" id="och:CES85_3954"/>
<feature type="transmembrane region" description="Helical" evidence="1">
    <location>
        <begin position="33"/>
        <end position="57"/>
    </location>
</feature>
<dbReference type="InterPro" id="IPR005625">
    <property type="entry name" value="PepSY-ass_TM"/>
</dbReference>
<dbReference type="PANTHER" id="PTHR34219:SF1">
    <property type="entry name" value="PEPSY DOMAIN-CONTAINING PROTEIN"/>
    <property type="match status" value="1"/>
</dbReference>
<dbReference type="OrthoDB" id="9791166at2"/>
<dbReference type="AlphaFoldDB" id="A0A248U938"/>
<organism evidence="2 3">
    <name type="scientific">Ochrobactrum quorumnocens</name>
    <dbReference type="NCBI Taxonomy" id="271865"/>
    <lineage>
        <taxon>Bacteria</taxon>
        <taxon>Pseudomonadati</taxon>
        <taxon>Pseudomonadota</taxon>
        <taxon>Alphaproteobacteria</taxon>
        <taxon>Hyphomicrobiales</taxon>
        <taxon>Brucellaceae</taxon>
        <taxon>Brucella/Ochrobactrum group</taxon>
        <taxon>Ochrobactrum</taxon>
    </lineage>
</organism>